<keyword evidence="2" id="KW-1185">Reference proteome</keyword>
<accession>A0ABR2ZHE5</accession>
<proteinExistence type="predicted"/>
<reference evidence="1 2" key="1">
    <citation type="submission" date="2024-05" db="EMBL/GenBank/DDBJ databases">
        <title>A draft genome resource for the thread blight pathogen Marasmius tenuissimus strain MS-2.</title>
        <authorList>
            <person name="Yulfo-Soto G.E."/>
            <person name="Baruah I.K."/>
            <person name="Amoako-Attah I."/>
            <person name="Bukari Y."/>
            <person name="Meinhardt L.W."/>
            <person name="Bailey B.A."/>
            <person name="Cohen S.P."/>
        </authorList>
    </citation>
    <scope>NUCLEOTIDE SEQUENCE [LARGE SCALE GENOMIC DNA]</scope>
    <source>
        <strain evidence="1 2">MS-2</strain>
    </source>
</reference>
<dbReference type="Proteomes" id="UP001437256">
    <property type="component" value="Unassembled WGS sequence"/>
</dbReference>
<organism evidence="1 2">
    <name type="scientific">Marasmius tenuissimus</name>
    <dbReference type="NCBI Taxonomy" id="585030"/>
    <lineage>
        <taxon>Eukaryota</taxon>
        <taxon>Fungi</taxon>
        <taxon>Dikarya</taxon>
        <taxon>Basidiomycota</taxon>
        <taxon>Agaricomycotina</taxon>
        <taxon>Agaricomycetes</taxon>
        <taxon>Agaricomycetidae</taxon>
        <taxon>Agaricales</taxon>
        <taxon>Marasmiineae</taxon>
        <taxon>Marasmiaceae</taxon>
        <taxon>Marasmius</taxon>
    </lineage>
</organism>
<gene>
    <name evidence="1" type="ORF">AAF712_012189</name>
</gene>
<comment type="caution">
    <text evidence="1">The sequence shown here is derived from an EMBL/GenBank/DDBJ whole genome shotgun (WGS) entry which is preliminary data.</text>
</comment>
<dbReference type="EMBL" id="JBBXMP010000151">
    <property type="protein sequence ID" value="KAL0061016.1"/>
    <property type="molecule type" value="Genomic_DNA"/>
</dbReference>
<sequence>MKEDGSMLHINKINDFPMFRDGPVAHNHQKCNRCLQFRQLTRHESSRGVVAAAEWSTAAKNVGKMTGLPTSLLVKSSNRSANTTPKIPVLQRPSKTSGPGWGYYNAFLKNCAISSALLPLRSYAESKEFLCVTIMHTGQMDISVHPQFKVESVGREKVGNHKSVVDLSLGTYAKTERMGKIELENDFFGALSYVVLTVFNDAKGDPATVYSFSKPFSIDKRTAGANMLQLD</sequence>
<protein>
    <submittedName>
        <fullName evidence="1">Uncharacterized protein</fullName>
    </submittedName>
</protein>
<evidence type="ECO:0000313" key="2">
    <source>
        <dbReference type="Proteomes" id="UP001437256"/>
    </source>
</evidence>
<evidence type="ECO:0000313" key="1">
    <source>
        <dbReference type="EMBL" id="KAL0061016.1"/>
    </source>
</evidence>
<name>A0ABR2ZHE5_9AGAR</name>